<dbReference type="OrthoDB" id="7352421at2"/>
<name>A0A7X2D4I2_9PROT</name>
<dbReference type="CDD" id="cd05244">
    <property type="entry name" value="BVR-B_like_SDR_a"/>
    <property type="match status" value="1"/>
</dbReference>
<dbReference type="Pfam" id="PF13460">
    <property type="entry name" value="NAD_binding_10"/>
    <property type="match status" value="1"/>
</dbReference>
<evidence type="ECO:0000313" key="3">
    <source>
        <dbReference type="Proteomes" id="UP000434582"/>
    </source>
</evidence>
<dbReference type="InterPro" id="IPR016040">
    <property type="entry name" value="NAD(P)-bd_dom"/>
</dbReference>
<dbReference type="InterPro" id="IPR051606">
    <property type="entry name" value="Polyketide_Oxido-like"/>
</dbReference>
<comment type="caution">
    <text evidence="2">The sequence shown here is derived from an EMBL/GenBank/DDBJ whole genome shotgun (WGS) entry which is preliminary data.</text>
</comment>
<evidence type="ECO:0000313" key="2">
    <source>
        <dbReference type="EMBL" id="MQX36637.1"/>
    </source>
</evidence>
<dbReference type="InterPro" id="IPR036291">
    <property type="entry name" value="NAD(P)-bd_dom_sf"/>
</dbReference>
<accession>A0A7X2D4I2</accession>
<proteinExistence type="predicted"/>
<keyword evidence="3" id="KW-1185">Reference proteome</keyword>
<sequence>MTQTHAHTPSSEPRAVLVVGATGRVGRQTVARLLDAGHRVTAFARQPETLDQQHPRLSRIAGDARDPAAVGAAMPGHDAVVVTLGAGASRTSDVRSRGTAAVIAAMTAHGVPRLVCQSTLGAHESRGNLNFLWKRILFGLLLRPVLLEHQRQEDLVRASGLDWTIVRPSAFTDGPAIGGFRENFAPDERRLTLKIAVADIAAFLVRQVSDPRYRHRAVGISH</sequence>
<dbReference type="EMBL" id="WIVE01000023">
    <property type="protein sequence ID" value="MQX36637.1"/>
    <property type="molecule type" value="Genomic_DNA"/>
</dbReference>
<protein>
    <submittedName>
        <fullName evidence="2">NAD(P)H-binding protein</fullName>
    </submittedName>
</protein>
<dbReference type="GO" id="GO:0042602">
    <property type="term" value="F:riboflavin reductase (NADPH) activity"/>
    <property type="evidence" value="ECO:0007669"/>
    <property type="project" value="TreeGrafter"/>
</dbReference>
<reference evidence="2 3" key="1">
    <citation type="submission" date="2019-10" db="EMBL/GenBank/DDBJ databases">
        <title>Draft whole-genome sequence of the purple nonsulfur photosynthetic bacterium Roseospira navarrensis DSM 15114.</title>
        <authorList>
            <person name="Kyndt J.A."/>
            <person name="Meyer T.E."/>
        </authorList>
    </citation>
    <scope>NUCLEOTIDE SEQUENCE [LARGE SCALE GENOMIC DNA]</scope>
    <source>
        <strain evidence="2 3">DSM 15114</strain>
    </source>
</reference>
<dbReference type="SUPFAM" id="SSF51735">
    <property type="entry name" value="NAD(P)-binding Rossmann-fold domains"/>
    <property type="match status" value="1"/>
</dbReference>
<dbReference type="PANTHER" id="PTHR43355:SF2">
    <property type="entry name" value="FLAVIN REDUCTASE (NADPH)"/>
    <property type="match status" value="1"/>
</dbReference>
<organism evidence="2 3">
    <name type="scientific">Roseospira navarrensis</name>
    <dbReference type="NCBI Taxonomy" id="140058"/>
    <lineage>
        <taxon>Bacteria</taxon>
        <taxon>Pseudomonadati</taxon>
        <taxon>Pseudomonadota</taxon>
        <taxon>Alphaproteobacteria</taxon>
        <taxon>Rhodospirillales</taxon>
        <taxon>Rhodospirillaceae</taxon>
        <taxon>Roseospira</taxon>
    </lineage>
</organism>
<dbReference type="RefSeq" id="WP_153343319.1">
    <property type="nucleotide sequence ID" value="NZ_WIVE01000023.1"/>
</dbReference>
<dbReference type="Gene3D" id="3.40.50.720">
    <property type="entry name" value="NAD(P)-binding Rossmann-like Domain"/>
    <property type="match status" value="1"/>
</dbReference>
<dbReference type="PANTHER" id="PTHR43355">
    <property type="entry name" value="FLAVIN REDUCTASE (NADPH)"/>
    <property type="match status" value="1"/>
</dbReference>
<gene>
    <name evidence="2" type="ORF">GHC57_08920</name>
</gene>
<evidence type="ECO:0000259" key="1">
    <source>
        <dbReference type="Pfam" id="PF13460"/>
    </source>
</evidence>
<dbReference type="AlphaFoldDB" id="A0A7X2D4I2"/>
<dbReference type="GO" id="GO:0004074">
    <property type="term" value="F:biliverdin reductase [NAD(P)H] activity"/>
    <property type="evidence" value="ECO:0007669"/>
    <property type="project" value="TreeGrafter"/>
</dbReference>
<feature type="domain" description="NAD(P)-binding" evidence="1">
    <location>
        <begin position="20"/>
        <end position="211"/>
    </location>
</feature>
<dbReference type="Proteomes" id="UP000434582">
    <property type="component" value="Unassembled WGS sequence"/>
</dbReference>